<dbReference type="EMBL" id="FUEG01000025">
    <property type="protein sequence ID" value="SJL14762.1"/>
    <property type="molecule type" value="Genomic_DNA"/>
</dbReference>
<protein>
    <submittedName>
        <fullName evidence="1">Uncharacterized protein</fullName>
    </submittedName>
</protein>
<organism evidence="1 2">
    <name type="scientific">Armillaria ostoyae</name>
    <name type="common">Armillaria root rot fungus</name>
    <dbReference type="NCBI Taxonomy" id="47428"/>
    <lineage>
        <taxon>Eukaryota</taxon>
        <taxon>Fungi</taxon>
        <taxon>Dikarya</taxon>
        <taxon>Basidiomycota</taxon>
        <taxon>Agaricomycotina</taxon>
        <taxon>Agaricomycetes</taxon>
        <taxon>Agaricomycetidae</taxon>
        <taxon>Agaricales</taxon>
        <taxon>Marasmiineae</taxon>
        <taxon>Physalacriaceae</taxon>
        <taxon>Armillaria</taxon>
    </lineage>
</organism>
<keyword evidence="2" id="KW-1185">Reference proteome</keyword>
<proteinExistence type="predicted"/>
<accession>A0A284S168</accession>
<dbReference type="Proteomes" id="UP000219338">
    <property type="component" value="Unassembled WGS sequence"/>
</dbReference>
<reference evidence="2" key="1">
    <citation type="journal article" date="2017" name="Nat. Ecol. Evol.">
        <title>Genome expansion and lineage-specific genetic innovations in the forest pathogenic fungi Armillaria.</title>
        <authorList>
            <person name="Sipos G."/>
            <person name="Prasanna A.N."/>
            <person name="Walter M.C."/>
            <person name="O'Connor E."/>
            <person name="Balint B."/>
            <person name="Krizsan K."/>
            <person name="Kiss B."/>
            <person name="Hess J."/>
            <person name="Varga T."/>
            <person name="Slot J."/>
            <person name="Riley R."/>
            <person name="Boka B."/>
            <person name="Rigling D."/>
            <person name="Barry K."/>
            <person name="Lee J."/>
            <person name="Mihaltcheva S."/>
            <person name="LaButti K."/>
            <person name="Lipzen A."/>
            <person name="Waldron R."/>
            <person name="Moloney N.M."/>
            <person name="Sperisen C."/>
            <person name="Kredics L."/>
            <person name="Vagvoelgyi C."/>
            <person name="Patrignani A."/>
            <person name="Fitzpatrick D."/>
            <person name="Nagy I."/>
            <person name="Doyle S."/>
            <person name="Anderson J.B."/>
            <person name="Grigoriev I.V."/>
            <person name="Gueldener U."/>
            <person name="Muensterkoetter M."/>
            <person name="Nagy L.G."/>
        </authorList>
    </citation>
    <scope>NUCLEOTIDE SEQUENCE [LARGE SCALE GENOMIC DNA]</scope>
    <source>
        <strain evidence="2">C18/9</strain>
    </source>
</reference>
<sequence length="86" mass="9913">MDTFYLQYRHPNNDEPNDDEDDLIRHNLKSGCRSFTQFCVCQQFELLKREVLCGNRLVTTMCSVLSHGPIILAVLLSKRSPIFAPL</sequence>
<gene>
    <name evidence="1" type="ORF">ARMOST_18230</name>
</gene>
<dbReference type="AlphaFoldDB" id="A0A284S168"/>
<name>A0A284S168_ARMOS</name>
<evidence type="ECO:0000313" key="1">
    <source>
        <dbReference type="EMBL" id="SJL14762.1"/>
    </source>
</evidence>
<evidence type="ECO:0000313" key="2">
    <source>
        <dbReference type="Proteomes" id="UP000219338"/>
    </source>
</evidence>